<comment type="caution">
    <text evidence="1">The sequence shown here is derived from an EMBL/GenBank/DDBJ whole genome shotgun (WGS) entry which is preliminary data.</text>
</comment>
<gene>
    <name evidence="1" type="ORF">CEPIT_LOCUS7094</name>
</gene>
<keyword evidence="2" id="KW-1185">Reference proteome</keyword>
<protein>
    <submittedName>
        <fullName evidence="1">Uncharacterized protein</fullName>
    </submittedName>
</protein>
<sequence length="137" mass="15068">MEDLIPMIDALQIYGLENLGVINLNVIEGDTIVPTKDEIVIVGLNRSFHFGVGRNVSCVMGGHVALMVAHQKAKIMREASLGVSDIKGSMVCPRRDPRHYFRSASSGLNRTLNILEGTDFPSDIVYGLRVIRGDIFI</sequence>
<dbReference type="EMBL" id="CAMAPF010000034">
    <property type="protein sequence ID" value="CAH9079942.1"/>
    <property type="molecule type" value="Genomic_DNA"/>
</dbReference>
<evidence type="ECO:0000313" key="1">
    <source>
        <dbReference type="EMBL" id="CAH9079942.1"/>
    </source>
</evidence>
<accession>A0AAV0CL09</accession>
<dbReference type="Proteomes" id="UP001152523">
    <property type="component" value="Unassembled WGS sequence"/>
</dbReference>
<dbReference type="AlphaFoldDB" id="A0AAV0CL09"/>
<proteinExistence type="predicted"/>
<organism evidence="1 2">
    <name type="scientific">Cuscuta epithymum</name>
    <dbReference type="NCBI Taxonomy" id="186058"/>
    <lineage>
        <taxon>Eukaryota</taxon>
        <taxon>Viridiplantae</taxon>
        <taxon>Streptophyta</taxon>
        <taxon>Embryophyta</taxon>
        <taxon>Tracheophyta</taxon>
        <taxon>Spermatophyta</taxon>
        <taxon>Magnoliopsida</taxon>
        <taxon>eudicotyledons</taxon>
        <taxon>Gunneridae</taxon>
        <taxon>Pentapetalae</taxon>
        <taxon>asterids</taxon>
        <taxon>lamiids</taxon>
        <taxon>Solanales</taxon>
        <taxon>Convolvulaceae</taxon>
        <taxon>Cuscuteae</taxon>
        <taxon>Cuscuta</taxon>
        <taxon>Cuscuta subgen. Cuscuta</taxon>
    </lineage>
</organism>
<evidence type="ECO:0000313" key="2">
    <source>
        <dbReference type="Proteomes" id="UP001152523"/>
    </source>
</evidence>
<name>A0AAV0CL09_9ASTE</name>
<reference evidence="1" key="1">
    <citation type="submission" date="2022-07" db="EMBL/GenBank/DDBJ databases">
        <authorList>
            <person name="Macas J."/>
            <person name="Novak P."/>
            <person name="Neumann P."/>
        </authorList>
    </citation>
    <scope>NUCLEOTIDE SEQUENCE</scope>
</reference>